<dbReference type="Pfam" id="PF01797">
    <property type="entry name" value="Y1_Tnp"/>
    <property type="match status" value="1"/>
</dbReference>
<proteinExistence type="predicted"/>
<dbReference type="GO" id="GO:0006313">
    <property type="term" value="P:DNA transposition"/>
    <property type="evidence" value="ECO:0007669"/>
    <property type="project" value="InterPro"/>
</dbReference>
<dbReference type="RefSeq" id="WP_183331248.1">
    <property type="nucleotide sequence ID" value="NZ_JACHZF010000012.1"/>
</dbReference>
<dbReference type="PANTHER" id="PTHR36966:SF1">
    <property type="entry name" value="REP-ASSOCIATED TYROSINE TRANSPOSASE"/>
    <property type="match status" value="1"/>
</dbReference>
<dbReference type="SUPFAM" id="SSF143422">
    <property type="entry name" value="Transposase IS200-like"/>
    <property type="match status" value="1"/>
</dbReference>
<sequence>MNSPGRKALRTGRRSIPGHFYHITIVTRRRHPFFQEFRCACAACRMFSSPAVNAHCTTQSFVVMPDHVHWLLQLHGDLSIAVKLYKSRVSMAVGIPTWEDGFHDHALRQDEDIRRIARYIVANPLRAGLVKRVGDYPYWDAVWL</sequence>
<dbReference type="SMART" id="SM01321">
    <property type="entry name" value="Y1_Tnp"/>
    <property type="match status" value="1"/>
</dbReference>
<keyword evidence="3" id="KW-1185">Reference proteome</keyword>
<protein>
    <submittedName>
        <fullName evidence="2">REP element-mobilizing transposase RayT</fullName>
    </submittedName>
</protein>
<dbReference type="GO" id="GO:0004803">
    <property type="term" value="F:transposase activity"/>
    <property type="evidence" value="ECO:0007669"/>
    <property type="project" value="InterPro"/>
</dbReference>
<reference evidence="2 3" key="1">
    <citation type="submission" date="2020-08" db="EMBL/GenBank/DDBJ databases">
        <title>Genomic Encyclopedia of Archaeal and Bacterial Type Strains, Phase II (KMG-II): from individual species to whole genera.</title>
        <authorList>
            <person name="Goeker M."/>
        </authorList>
    </citation>
    <scope>NUCLEOTIDE SEQUENCE [LARGE SCALE GENOMIC DNA]</scope>
    <source>
        <strain evidence="2 3">5AG</strain>
    </source>
</reference>
<evidence type="ECO:0000313" key="3">
    <source>
        <dbReference type="Proteomes" id="UP000553442"/>
    </source>
</evidence>
<dbReference type="InterPro" id="IPR052715">
    <property type="entry name" value="RAYT_transposase"/>
</dbReference>
<dbReference type="AlphaFoldDB" id="A0A7W5K311"/>
<dbReference type="PANTHER" id="PTHR36966">
    <property type="entry name" value="REP-ASSOCIATED TYROSINE TRANSPOSASE"/>
    <property type="match status" value="1"/>
</dbReference>
<dbReference type="NCBIfam" id="NF047646">
    <property type="entry name" value="REP_Tyr_transpos"/>
    <property type="match status" value="1"/>
</dbReference>
<dbReference type="GO" id="GO:0043565">
    <property type="term" value="F:sequence-specific DNA binding"/>
    <property type="evidence" value="ECO:0007669"/>
    <property type="project" value="TreeGrafter"/>
</dbReference>
<gene>
    <name evidence="2" type="ORF">BDK63_001898</name>
</gene>
<dbReference type="Gene3D" id="3.30.70.1290">
    <property type="entry name" value="Transposase IS200-like"/>
    <property type="match status" value="1"/>
</dbReference>
<evidence type="ECO:0000313" key="2">
    <source>
        <dbReference type="EMBL" id="MBB3331019.1"/>
    </source>
</evidence>
<accession>A0A7W5K311</accession>
<dbReference type="EMBL" id="JACHZF010000012">
    <property type="protein sequence ID" value="MBB3331019.1"/>
    <property type="molecule type" value="Genomic_DNA"/>
</dbReference>
<dbReference type="Proteomes" id="UP000553442">
    <property type="component" value="Unassembled WGS sequence"/>
</dbReference>
<comment type="caution">
    <text evidence="2">The sequence shown here is derived from an EMBL/GenBank/DDBJ whole genome shotgun (WGS) entry which is preliminary data.</text>
</comment>
<organism evidence="2 3">
    <name type="scientific">Halomonas campaniensis</name>
    <dbReference type="NCBI Taxonomy" id="213554"/>
    <lineage>
        <taxon>Bacteria</taxon>
        <taxon>Pseudomonadati</taxon>
        <taxon>Pseudomonadota</taxon>
        <taxon>Gammaproteobacteria</taxon>
        <taxon>Oceanospirillales</taxon>
        <taxon>Halomonadaceae</taxon>
        <taxon>Halomonas</taxon>
    </lineage>
</organism>
<evidence type="ECO:0000259" key="1">
    <source>
        <dbReference type="SMART" id="SM01321"/>
    </source>
</evidence>
<dbReference type="InterPro" id="IPR036515">
    <property type="entry name" value="Transposase_17_sf"/>
</dbReference>
<name>A0A7W5K311_9GAMM</name>
<dbReference type="InterPro" id="IPR002686">
    <property type="entry name" value="Transposase_17"/>
</dbReference>
<feature type="domain" description="Transposase IS200-like" evidence="1">
    <location>
        <begin position="16"/>
        <end position="123"/>
    </location>
</feature>